<keyword evidence="1" id="KW-0732">Signal</keyword>
<dbReference type="EMBL" id="KZ451915">
    <property type="protein sequence ID" value="PKA62739.1"/>
    <property type="molecule type" value="Genomic_DNA"/>
</dbReference>
<dbReference type="OrthoDB" id="1052227at2759"/>
<feature type="chain" id="PRO_5014149848" evidence="1">
    <location>
        <begin position="25"/>
        <end position="103"/>
    </location>
</feature>
<reference evidence="2 3" key="1">
    <citation type="journal article" date="2017" name="Nature">
        <title>The Apostasia genome and the evolution of orchids.</title>
        <authorList>
            <person name="Zhang G.Q."/>
            <person name="Liu K.W."/>
            <person name="Li Z."/>
            <person name="Lohaus R."/>
            <person name="Hsiao Y.Y."/>
            <person name="Niu S.C."/>
            <person name="Wang J.Y."/>
            <person name="Lin Y.C."/>
            <person name="Xu Q."/>
            <person name="Chen L.J."/>
            <person name="Yoshida K."/>
            <person name="Fujiwara S."/>
            <person name="Wang Z.W."/>
            <person name="Zhang Y.Q."/>
            <person name="Mitsuda N."/>
            <person name="Wang M."/>
            <person name="Liu G.H."/>
            <person name="Pecoraro L."/>
            <person name="Huang H.X."/>
            <person name="Xiao X.J."/>
            <person name="Lin M."/>
            <person name="Wu X.Y."/>
            <person name="Wu W.L."/>
            <person name="Chen Y.Y."/>
            <person name="Chang S.B."/>
            <person name="Sakamoto S."/>
            <person name="Ohme-Takagi M."/>
            <person name="Yagi M."/>
            <person name="Zeng S.J."/>
            <person name="Shen C.Y."/>
            <person name="Yeh C.M."/>
            <person name="Luo Y.B."/>
            <person name="Tsai W.C."/>
            <person name="Van de Peer Y."/>
            <person name="Liu Z.J."/>
        </authorList>
    </citation>
    <scope>NUCLEOTIDE SEQUENCE [LARGE SCALE GENOMIC DNA]</scope>
    <source>
        <strain evidence="3">cv. Shenzhen</strain>
        <tissue evidence="2">Stem</tissue>
    </source>
</reference>
<gene>
    <name evidence="2" type="ORF">AXF42_Ash018947</name>
</gene>
<proteinExistence type="predicted"/>
<feature type="signal peptide" evidence="1">
    <location>
        <begin position="1"/>
        <end position="24"/>
    </location>
</feature>
<evidence type="ECO:0000256" key="1">
    <source>
        <dbReference type="SAM" id="SignalP"/>
    </source>
</evidence>
<keyword evidence="3" id="KW-1185">Reference proteome</keyword>
<dbReference type="PANTHER" id="PTHR36619">
    <property type="entry name" value="OS04G0208900 PROTEIN"/>
    <property type="match status" value="1"/>
</dbReference>
<name>A0A2I0B4N1_9ASPA</name>
<evidence type="ECO:0000313" key="2">
    <source>
        <dbReference type="EMBL" id="PKA62739.1"/>
    </source>
</evidence>
<dbReference type="AlphaFoldDB" id="A0A2I0B4N1"/>
<protein>
    <submittedName>
        <fullName evidence="2">Uncharacterized protein</fullName>
    </submittedName>
</protein>
<sequence length="103" mass="11396">MSPSPAIVFLLLALLLISPPELSGQGNYPPPEAVSARQVLKREGHCVAPLKMRRRRQRRAFGGREVEGCMPRGFLVPPSAPSRYVNYHTLGPVMCRPKGLHKP</sequence>
<accession>A0A2I0B4N1</accession>
<evidence type="ECO:0000313" key="3">
    <source>
        <dbReference type="Proteomes" id="UP000236161"/>
    </source>
</evidence>
<dbReference type="Proteomes" id="UP000236161">
    <property type="component" value="Unassembled WGS sequence"/>
</dbReference>
<organism evidence="2 3">
    <name type="scientific">Apostasia shenzhenica</name>
    <dbReference type="NCBI Taxonomy" id="1088818"/>
    <lineage>
        <taxon>Eukaryota</taxon>
        <taxon>Viridiplantae</taxon>
        <taxon>Streptophyta</taxon>
        <taxon>Embryophyta</taxon>
        <taxon>Tracheophyta</taxon>
        <taxon>Spermatophyta</taxon>
        <taxon>Magnoliopsida</taxon>
        <taxon>Liliopsida</taxon>
        <taxon>Asparagales</taxon>
        <taxon>Orchidaceae</taxon>
        <taxon>Apostasioideae</taxon>
        <taxon>Apostasia</taxon>
    </lineage>
</organism>
<dbReference type="PANTHER" id="PTHR36619:SF2">
    <property type="entry name" value="OS04G0208900 PROTEIN"/>
    <property type="match status" value="1"/>
</dbReference>